<protein>
    <submittedName>
        <fullName evidence="1">Uncharacterized protein</fullName>
    </submittedName>
</protein>
<dbReference type="AlphaFoldDB" id="J9FWQ9"/>
<reference evidence="1" key="1">
    <citation type="journal article" date="2012" name="PLoS ONE">
        <title>Gene sets for utilization of primary and secondary nutrition supplies in the distal gut of endangered iberian lynx.</title>
        <authorList>
            <person name="Alcaide M."/>
            <person name="Messina E."/>
            <person name="Richter M."/>
            <person name="Bargiela R."/>
            <person name="Peplies J."/>
            <person name="Huws S.A."/>
            <person name="Newbold C.J."/>
            <person name="Golyshin P.N."/>
            <person name="Simon M.A."/>
            <person name="Lopez G."/>
            <person name="Yakimov M.M."/>
            <person name="Ferrer M."/>
        </authorList>
    </citation>
    <scope>NUCLEOTIDE SEQUENCE</scope>
</reference>
<organism evidence="1">
    <name type="scientific">gut metagenome</name>
    <dbReference type="NCBI Taxonomy" id="749906"/>
    <lineage>
        <taxon>unclassified sequences</taxon>
        <taxon>metagenomes</taxon>
        <taxon>organismal metagenomes</taxon>
    </lineage>
</organism>
<dbReference type="EMBL" id="AMCI01004017">
    <property type="protein sequence ID" value="EJW98978.1"/>
    <property type="molecule type" value="Genomic_DNA"/>
</dbReference>
<gene>
    <name evidence="1" type="ORF">EVA_12904</name>
</gene>
<sequence length="217" mass="24652">MAIKKYKKTEAKEITNVMLEDMLSPFKVQNWLARNFDAKTASGKTIREIFAEHGFTRKKVMLSDLFQFDGQTCILEKVCKVSDFDPVEYWAAQFAGAGIFVPTVAVPHEYIKVGLYYYRVTRAGNNVFSFLQSLDAVNMINAEHEKRAECIKILLDKNKESERKKAAKAKKVAIKEAKKSRNEEVSRIISQLKAVPVCATYSPFQLAKTALVMYYAA</sequence>
<proteinExistence type="predicted"/>
<name>J9FWQ9_9ZZZZ</name>
<evidence type="ECO:0000313" key="1">
    <source>
        <dbReference type="EMBL" id="EJW98978.1"/>
    </source>
</evidence>
<comment type="caution">
    <text evidence="1">The sequence shown here is derived from an EMBL/GenBank/DDBJ whole genome shotgun (WGS) entry which is preliminary data.</text>
</comment>
<accession>J9FWQ9</accession>